<evidence type="ECO:0000313" key="5">
    <source>
        <dbReference type="Proteomes" id="UP001589773"/>
    </source>
</evidence>
<dbReference type="Gene3D" id="4.10.220.110">
    <property type="match status" value="1"/>
</dbReference>
<feature type="domain" description="Gp5/Type VI secretion system Vgr protein OB-fold" evidence="1">
    <location>
        <begin position="462"/>
        <end position="524"/>
    </location>
</feature>
<dbReference type="Gene3D" id="3.55.50.10">
    <property type="entry name" value="Baseplate protein-like domains"/>
    <property type="match status" value="1"/>
</dbReference>
<dbReference type="Proteomes" id="UP001589773">
    <property type="component" value="Unassembled WGS sequence"/>
</dbReference>
<dbReference type="NCBIfam" id="TIGR01646">
    <property type="entry name" value="vgr_GE"/>
    <property type="match status" value="1"/>
</dbReference>
<dbReference type="EMBL" id="JBHLWP010000020">
    <property type="protein sequence ID" value="MFC0254243.1"/>
    <property type="molecule type" value="Genomic_DNA"/>
</dbReference>
<dbReference type="InterPro" id="IPR006531">
    <property type="entry name" value="Gp5/Vgr_OB"/>
</dbReference>
<sequence length="951" mass="101111">MSAVPTEKIIAALAEFSSETRLYALTFEGDTAHPETDKLLVEAFAANDEVQGVGWRDIIAVSTDAHIPLEPMLGKRATLQVRLADGGCASFAGDVAEIAMLGSDGGLARYRLRLTSWLWRLSQVRNCRVWQEKTIIDIVDSVFASYLPLARWRWSDETRYFMDDAAPLDYCCQYRESDLDFVHRLLSEAGLGWRCEQTEEGPGVVLFADSTRLTAIPEDPCSDADDGIRFHRVGACEPQDAVQALWSVRELATSMAMVLSYDHRSKKIVAASAPSKLHNSRKLPSLEAFDTGGQDAYASMREALRASDIQMERREARNQVWGGRSTLRTLRAGTRIRVLDAPLRQLGHAPALTVLRVVSVGVNNMPPPAQYALAELFGSLTELLQDSVRNDEPADFALVVEQARETGYGNCFEALPSDVVWRPQLRDGDRHSGPTAHGSQTAIVVGADGSSEASGADELYCDRIGRVRIHFHWQENKASCWVRVAQRLAGDGMGCQFLPRIGSEVLVQFLEGDINRPVIVGALYNGQGEGGIAPTPGGRPTHLAGTSPFAAAHDHAVSGQGNLAGGNSPVWHGASGDSAGHRNSAAQWGIRSKEFGGSQYNQLVFDDTNHQGRIQLASSCSASELNLGHLIHTADNYRGSFRGRGAELRTDAYGAIRAGSGLLITSFPIKHDANDRDPVGDNAAGIALARQAATLGGTLGSAAVTHQTVALSAAAGTLAQGASVLNHAAAPLQALLTSVSGMVSDRDCESARADAAEKRTGSAAGVLPHASDAIIGISAQAGLGVSAGQSLQLVAGETAATISVQDSQFTTGDCMRKHTGQAIGILGGALKPGEDLLGLQLIAAKDPVDFQALRDTLTIQARDGVNVMSAGSHIDLAAAKRIRMATAGGASITIEGGNIGVQCPGKITVRAGKKSLIEPERLEYPLPRLPREVCIECLLKALKTGSALSLK</sequence>
<gene>
    <name evidence="4" type="ORF">ACFFJK_20320</name>
</gene>
<dbReference type="InterPro" id="IPR006533">
    <property type="entry name" value="T6SS_Vgr_RhsGE"/>
</dbReference>
<feature type="domain" description="Putative type VI secretion system Rhs element associated Vgr" evidence="3">
    <location>
        <begin position="593"/>
        <end position="703"/>
    </location>
</feature>
<dbReference type="Pfam" id="PF05954">
    <property type="entry name" value="Phage_GPD"/>
    <property type="match status" value="1"/>
</dbReference>
<evidence type="ECO:0000259" key="3">
    <source>
        <dbReference type="Pfam" id="PF13296"/>
    </source>
</evidence>
<dbReference type="InterPro" id="IPR018769">
    <property type="entry name" value="VgrG2_DUF2345"/>
</dbReference>
<organism evidence="4 5">
    <name type="scientific">Massilia consociata</name>
    <dbReference type="NCBI Taxonomy" id="760117"/>
    <lineage>
        <taxon>Bacteria</taxon>
        <taxon>Pseudomonadati</taxon>
        <taxon>Pseudomonadota</taxon>
        <taxon>Betaproteobacteria</taxon>
        <taxon>Burkholderiales</taxon>
        <taxon>Oxalobacteraceae</taxon>
        <taxon>Telluria group</taxon>
        <taxon>Massilia</taxon>
    </lineage>
</organism>
<proteinExistence type="predicted"/>
<protein>
    <submittedName>
        <fullName evidence="4">Type VI secretion system Vgr family protein</fullName>
    </submittedName>
</protein>
<dbReference type="Gene3D" id="2.40.50.230">
    <property type="entry name" value="Gp5 N-terminal domain"/>
    <property type="match status" value="1"/>
</dbReference>
<evidence type="ECO:0000259" key="1">
    <source>
        <dbReference type="Pfam" id="PF04717"/>
    </source>
</evidence>
<dbReference type="Pfam" id="PF13296">
    <property type="entry name" value="T6SS_Vgr"/>
    <property type="match status" value="1"/>
</dbReference>
<evidence type="ECO:0000259" key="2">
    <source>
        <dbReference type="Pfam" id="PF10106"/>
    </source>
</evidence>
<dbReference type="InterPro" id="IPR037026">
    <property type="entry name" value="Vgr_OB-fold_dom_sf"/>
</dbReference>
<dbReference type="SUPFAM" id="SSF69279">
    <property type="entry name" value="Phage tail proteins"/>
    <property type="match status" value="2"/>
</dbReference>
<dbReference type="Gene3D" id="2.30.110.50">
    <property type="match status" value="1"/>
</dbReference>
<dbReference type="SUPFAM" id="SSF69255">
    <property type="entry name" value="gp5 N-terminal domain-like"/>
    <property type="match status" value="1"/>
</dbReference>
<comment type="caution">
    <text evidence="4">The sequence shown here is derived from an EMBL/GenBank/DDBJ whole genome shotgun (WGS) entry which is preliminary data.</text>
</comment>
<accession>A0ABV6FL34</accession>
<dbReference type="Pfam" id="PF04717">
    <property type="entry name" value="Phage_base_V"/>
    <property type="match status" value="1"/>
</dbReference>
<keyword evidence="5" id="KW-1185">Reference proteome</keyword>
<dbReference type="InterPro" id="IPR028244">
    <property type="entry name" value="T6SS_Rhs_Vgr_dom"/>
</dbReference>
<dbReference type="Pfam" id="PF10106">
    <property type="entry name" value="DUF2345"/>
    <property type="match status" value="1"/>
</dbReference>
<reference evidence="4 5" key="1">
    <citation type="submission" date="2024-09" db="EMBL/GenBank/DDBJ databases">
        <authorList>
            <person name="Sun Q."/>
            <person name="Mori K."/>
        </authorList>
    </citation>
    <scope>NUCLEOTIDE SEQUENCE [LARGE SCALE GENOMIC DNA]</scope>
    <source>
        <strain evidence="4 5">CCM 7792</strain>
    </source>
</reference>
<dbReference type="RefSeq" id="WP_379681510.1">
    <property type="nucleotide sequence ID" value="NZ_JBHLWP010000020.1"/>
</dbReference>
<evidence type="ECO:0000313" key="4">
    <source>
        <dbReference type="EMBL" id="MFC0254243.1"/>
    </source>
</evidence>
<name>A0ABV6FL34_9BURK</name>
<feature type="domain" description="DUF2345" evidence="2">
    <location>
        <begin position="764"/>
        <end position="919"/>
    </location>
</feature>